<reference evidence="1 2" key="1">
    <citation type="submission" date="2020-04" db="EMBL/GenBank/DDBJ databases">
        <title>MicrobeNet Type strains.</title>
        <authorList>
            <person name="Nicholson A.C."/>
        </authorList>
    </citation>
    <scope>NUCLEOTIDE SEQUENCE [LARGE SCALE GENOMIC DNA]</scope>
    <source>
        <strain evidence="1 2">DSM 44956</strain>
    </source>
</reference>
<dbReference type="Proteomes" id="UP000540698">
    <property type="component" value="Unassembled WGS sequence"/>
</dbReference>
<organism evidence="1 2">
    <name type="scientific">Nocardia gamkensis</name>
    <dbReference type="NCBI Taxonomy" id="352869"/>
    <lineage>
        <taxon>Bacteria</taxon>
        <taxon>Bacillati</taxon>
        <taxon>Actinomycetota</taxon>
        <taxon>Actinomycetes</taxon>
        <taxon>Mycobacteriales</taxon>
        <taxon>Nocardiaceae</taxon>
        <taxon>Nocardia</taxon>
    </lineage>
</organism>
<accession>A0A7X6L9J6</accession>
<evidence type="ECO:0000313" key="2">
    <source>
        <dbReference type="Proteomes" id="UP000540698"/>
    </source>
</evidence>
<keyword evidence="2" id="KW-1185">Reference proteome</keyword>
<comment type="caution">
    <text evidence="1">The sequence shown here is derived from an EMBL/GenBank/DDBJ whole genome shotgun (WGS) entry which is preliminary data.</text>
</comment>
<protein>
    <recommendedName>
        <fullName evidence="3">Excreted virulence factor EspC (Type VII ESX diderm)</fullName>
    </recommendedName>
</protein>
<evidence type="ECO:0008006" key="3">
    <source>
        <dbReference type="Google" id="ProtNLM"/>
    </source>
</evidence>
<evidence type="ECO:0000313" key="1">
    <source>
        <dbReference type="EMBL" id="NKY30268.1"/>
    </source>
</evidence>
<sequence length="103" mass="10916">MGGSEMVGVRTGELGALGSDYRRSADAVRDQAKRVADHRFGTGDEAGRNYAPQGIAVQQGLERISAWLRNWSDATTATADALGAAVVAYAETDQQRASETNNT</sequence>
<proteinExistence type="predicted"/>
<gene>
    <name evidence="1" type="ORF">HGB38_29235</name>
</gene>
<dbReference type="EMBL" id="JAAXOS010000016">
    <property type="protein sequence ID" value="NKY30268.1"/>
    <property type="molecule type" value="Genomic_DNA"/>
</dbReference>
<name>A0A7X6L9J6_9NOCA</name>
<dbReference type="AlphaFoldDB" id="A0A7X6L9J6"/>
<dbReference type="RefSeq" id="WP_157114143.1">
    <property type="nucleotide sequence ID" value="NZ_JAAXOS010000016.1"/>
</dbReference>